<keyword evidence="9 14" id="KW-1133">Transmembrane helix</keyword>
<evidence type="ECO:0000256" key="8">
    <source>
        <dbReference type="ARBA" id="ARBA00022958"/>
    </source>
</evidence>
<feature type="binding site" evidence="13">
    <location>
        <position position="313"/>
    </location>
    <ligand>
        <name>K(+)</name>
        <dbReference type="ChEBI" id="CHEBI:29103"/>
    </ligand>
</feature>
<feature type="transmembrane region" description="Helical" evidence="14">
    <location>
        <begin position="329"/>
        <end position="357"/>
    </location>
</feature>
<keyword evidence="10 12" id="KW-0406">Ion transport</keyword>
<feature type="binding site" evidence="13">
    <location>
        <position position="219"/>
    </location>
    <ligand>
        <name>K(+)</name>
        <dbReference type="ChEBI" id="CHEBI:29103"/>
    </ligand>
</feature>
<keyword evidence="11 12" id="KW-0472">Membrane</keyword>
<keyword evidence="5 12" id="KW-0997">Cell inner membrane</keyword>
<dbReference type="GO" id="GO:0005886">
    <property type="term" value="C:plasma membrane"/>
    <property type="evidence" value="ECO:0007669"/>
    <property type="project" value="UniProtKB-SubCell"/>
</dbReference>
<evidence type="ECO:0000256" key="2">
    <source>
        <dbReference type="ARBA" id="ARBA00009137"/>
    </source>
</evidence>
<dbReference type="GO" id="GO:0015379">
    <property type="term" value="F:potassium:chloride symporter activity"/>
    <property type="evidence" value="ECO:0007669"/>
    <property type="project" value="InterPro"/>
</dbReference>
<keyword evidence="7 14" id="KW-0812">Transmembrane</keyword>
<name>A0A1L8CPC1_9PROT</name>
<comment type="subcellular location">
    <subcellularLocation>
        <location evidence="1 12">Cell inner membrane</location>
        <topology evidence="1 12">Multi-pass membrane protein</topology>
    </subcellularLocation>
</comment>
<dbReference type="Pfam" id="PF02386">
    <property type="entry name" value="TrkH"/>
    <property type="match status" value="1"/>
</dbReference>
<dbReference type="PANTHER" id="PTHR32024">
    <property type="entry name" value="TRK SYSTEM POTASSIUM UPTAKE PROTEIN TRKG-RELATED"/>
    <property type="match status" value="1"/>
</dbReference>
<accession>A0A1L8CPC1</accession>
<keyword evidence="6 12" id="KW-0633">Potassium transport</keyword>
<keyword evidence="8 12" id="KW-0630">Potassium</keyword>
<evidence type="ECO:0000256" key="6">
    <source>
        <dbReference type="ARBA" id="ARBA00022538"/>
    </source>
</evidence>
<keyword evidence="4 12" id="KW-1003">Cell membrane</keyword>
<feature type="transmembrane region" description="Helical" evidence="14">
    <location>
        <begin position="182"/>
        <end position="202"/>
    </location>
</feature>
<evidence type="ECO:0000256" key="11">
    <source>
        <dbReference type="ARBA" id="ARBA00023136"/>
    </source>
</evidence>
<dbReference type="Proteomes" id="UP000231632">
    <property type="component" value="Unassembled WGS sequence"/>
</dbReference>
<keyword evidence="13" id="KW-0479">Metal-binding</keyword>
<feature type="transmembrane region" description="Helical" evidence="14">
    <location>
        <begin position="302"/>
        <end position="323"/>
    </location>
</feature>
<feature type="transmembrane region" description="Helical" evidence="14">
    <location>
        <begin position="208"/>
        <end position="231"/>
    </location>
</feature>
<sequence>MHLRGVIWTIGILVALYGCSMMIPALVALYYDAGHLVEFLEAGAIVIILGWLMMRYGGKAPEQLSHRDGFLIVALAWLILALLGAVPFVTTGTLPSVVDAMFESTSGLTTTGATVLSGLDNLPHSILFWRSMQEWLGGMGIIVLAVAVMPLLGVGGMQLFKAETPGPVKDKLTARVTETAKLLWYLYLGMTIACGLAYWAAGMTPFDAINHAMCTIAIGGFSTHDASFGFYHGIPLQLVAILFMILAGVSFTLHFAAALRGFSLSAYFQDEEFRTYILWIIVLVVVISAMIVWTGQDEAIHVVFNVVSIATTTGFAVSDYSLWPPGATMLLLMTMFVGACAGSTGGGMKVVRILLLFRQGMREIHRLVHPHGIIHVKMGRQRISSNVTEALWGFAVLFLVCYIIIAMLLAFTGVDMVTSFTAAAACITNTGPGFGQVGPASTYADLPEMAKGVLIFGMVLGRLEIYTFFVLLVPEFWRD</sequence>
<feature type="binding site" evidence="13">
    <location>
        <position position="111"/>
    </location>
    <ligand>
        <name>K(+)</name>
        <dbReference type="ChEBI" id="CHEBI:29103"/>
    </ligand>
</feature>
<comment type="function">
    <text evidence="12">Low-affinity potassium transport system. Interacts with Trk system potassium uptake protein TrkA.</text>
</comment>
<feature type="transmembrane region" description="Helical" evidence="14">
    <location>
        <begin position="276"/>
        <end position="295"/>
    </location>
</feature>
<keyword evidence="3 12" id="KW-0813">Transport</keyword>
<dbReference type="GO" id="GO:0046872">
    <property type="term" value="F:metal ion binding"/>
    <property type="evidence" value="ECO:0007669"/>
    <property type="project" value="UniProtKB-KW"/>
</dbReference>
<feature type="transmembrane region" description="Helical" evidence="14">
    <location>
        <begin position="390"/>
        <end position="411"/>
    </location>
</feature>
<dbReference type="STRING" id="1921010.MMIC_P1744"/>
<dbReference type="EMBL" id="BDFD01000015">
    <property type="protein sequence ID" value="GAV20770.1"/>
    <property type="molecule type" value="Genomic_DNA"/>
</dbReference>
<gene>
    <name evidence="15" type="ORF">MMIC_P1744</name>
</gene>
<feature type="transmembrane region" description="Helical" evidence="14">
    <location>
        <begin position="238"/>
        <end position="256"/>
    </location>
</feature>
<comment type="caution">
    <text evidence="15">The sequence shown here is derived from an EMBL/GenBank/DDBJ whole genome shotgun (WGS) entry which is preliminary data.</text>
</comment>
<evidence type="ECO:0000256" key="12">
    <source>
        <dbReference type="PIRNR" id="PIRNR006247"/>
    </source>
</evidence>
<evidence type="ECO:0000256" key="13">
    <source>
        <dbReference type="PIRSR" id="PIRSR006247-1"/>
    </source>
</evidence>
<dbReference type="PIRSF" id="PIRSF006247">
    <property type="entry name" value="TrkH"/>
    <property type="match status" value="1"/>
</dbReference>
<dbReference type="InterPro" id="IPR003445">
    <property type="entry name" value="Cat_transpt"/>
</dbReference>
<feature type="transmembrane region" description="Helical" evidence="14">
    <location>
        <begin position="37"/>
        <end position="57"/>
    </location>
</feature>
<feature type="transmembrane region" description="Helical" evidence="14">
    <location>
        <begin position="453"/>
        <end position="473"/>
    </location>
</feature>
<feature type="binding site" evidence="13">
    <location>
        <position position="110"/>
    </location>
    <ligand>
        <name>K(+)</name>
        <dbReference type="ChEBI" id="CHEBI:29103"/>
    </ligand>
</feature>
<evidence type="ECO:0000313" key="16">
    <source>
        <dbReference type="Proteomes" id="UP000231632"/>
    </source>
</evidence>
<protein>
    <recommendedName>
        <fullName evidence="12">Trk system potassium uptake protein</fullName>
    </recommendedName>
</protein>
<evidence type="ECO:0000256" key="7">
    <source>
        <dbReference type="ARBA" id="ARBA00022692"/>
    </source>
</evidence>
<evidence type="ECO:0000256" key="1">
    <source>
        <dbReference type="ARBA" id="ARBA00004429"/>
    </source>
</evidence>
<feature type="binding site" evidence="13">
    <location>
        <position position="429"/>
    </location>
    <ligand>
        <name>K(+)</name>
        <dbReference type="ChEBI" id="CHEBI:29103"/>
    </ligand>
</feature>
<feature type="binding site" evidence="13">
    <location>
        <position position="218"/>
    </location>
    <ligand>
        <name>K(+)</name>
        <dbReference type="ChEBI" id="CHEBI:29103"/>
    </ligand>
</feature>
<reference evidence="15 16" key="1">
    <citation type="journal article" date="2017" name="Arch. Microbiol.">
        <title>Mariprofundus micogutta sp. nov., a novel iron-oxidizing zetaproteobacterium isolated from a deep-sea hydrothermal field at the Bayonnaise knoll of the Izu-Ogasawara arc, and a description of Mariprofundales ord. nov. and Zetaproteobacteria classis nov.</title>
        <authorList>
            <person name="Makita H."/>
            <person name="Tanaka E."/>
            <person name="Mitsunobu S."/>
            <person name="Miyazaki M."/>
            <person name="Nunoura T."/>
            <person name="Uematsu K."/>
            <person name="Takaki Y."/>
            <person name="Nishi S."/>
            <person name="Shimamura S."/>
            <person name="Takai K."/>
        </authorList>
    </citation>
    <scope>NUCLEOTIDE SEQUENCE [LARGE SCALE GENOMIC DNA]</scope>
    <source>
        <strain evidence="15 16">ET2</strain>
    </source>
</reference>
<keyword evidence="16" id="KW-1185">Reference proteome</keyword>
<evidence type="ECO:0000256" key="4">
    <source>
        <dbReference type="ARBA" id="ARBA00022475"/>
    </source>
</evidence>
<evidence type="ECO:0000256" key="14">
    <source>
        <dbReference type="SAM" id="Phobius"/>
    </source>
</evidence>
<dbReference type="PANTHER" id="PTHR32024:SF2">
    <property type="entry name" value="TRK SYSTEM POTASSIUM UPTAKE PROTEIN TRKG-RELATED"/>
    <property type="match status" value="1"/>
</dbReference>
<feature type="binding site" evidence="13">
    <location>
        <position position="312"/>
    </location>
    <ligand>
        <name>K(+)</name>
        <dbReference type="ChEBI" id="CHEBI:29103"/>
    </ligand>
</feature>
<evidence type="ECO:0000256" key="10">
    <source>
        <dbReference type="ARBA" id="ARBA00023065"/>
    </source>
</evidence>
<comment type="similarity">
    <text evidence="2 12">Belongs to the TrkH potassium transport family.</text>
</comment>
<feature type="transmembrane region" description="Helical" evidence="14">
    <location>
        <begin position="135"/>
        <end position="161"/>
    </location>
</feature>
<feature type="transmembrane region" description="Helical" evidence="14">
    <location>
        <begin position="7"/>
        <end position="31"/>
    </location>
</feature>
<evidence type="ECO:0000256" key="3">
    <source>
        <dbReference type="ARBA" id="ARBA00022448"/>
    </source>
</evidence>
<dbReference type="PROSITE" id="PS51257">
    <property type="entry name" value="PROKAR_LIPOPROTEIN"/>
    <property type="match status" value="1"/>
</dbReference>
<evidence type="ECO:0000256" key="5">
    <source>
        <dbReference type="ARBA" id="ARBA00022519"/>
    </source>
</evidence>
<proteinExistence type="inferred from homology"/>
<evidence type="ECO:0000313" key="15">
    <source>
        <dbReference type="EMBL" id="GAV20770.1"/>
    </source>
</evidence>
<evidence type="ECO:0000256" key="9">
    <source>
        <dbReference type="ARBA" id="ARBA00022989"/>
    </source>
</evidence>
<feature type="transmembrane region" description="Helical" evidence="14">
    <location>
        <begin position="69"/>
        <end position="89"/>
    </location>
</feature>
<dbReference type="AlphaFoldDB" id="A0A1L8CPC1"/>
<dbReference type="RefSeq" id="WP_171966490.1">
    <property type="nucleotide sequence ID" value="NZ_BDFD01000015.1"/>
</dbReference>
<organism evidence="15 16">
    <name type="scientific">Mariprofundus micogutta</name>
    <dbReference type="NCBI Taxonomy" id="1921010"/>
    <lineage>
        <taxon>Bacteria</taxon>
        <taxon>Pseudomonadati</taxon>
        <taxon>Pseudomonadota</taxon>
        <taxon>Candidatius Mariprofundia</taxon>
        <taxon>Mariprofundales</taxon>
        <taxon>Mariprofundaceae</taxon>
        <taxon>Mariprofundus</taxon>
    </lineage>
</organism>
<dbReference type="InterPro" id="IPR004772">
    <property type="entry name" value="TrkH"/>
</dbReference>